<dbReference type="Proteomes" id="UP000188268">
    <property type="component" value="Unassembled WGS sequence"/>
</dbReference>
<feature type="region of interest" description="Disordered" evidence="1">
    <location>
        <begin position="1"/>
        <end position="28"/>
    </location>
</feature>
<gene>
    <name evidence="2" type="ORF">CCACVL1_02724</name>
</gene>
<evidence type="ECO:0000256" key="1">
    <source>
        <dbReference type="SAM" id="MobiDB-lite"/>
    </source>
</evidence>
<protein>
    <submittedName>
        <fullName evidence="2">Uncharacterized protein</fullName>
    </submittedName>
</protein>
<accession>A0A1R3K6T0</accession>
<keyword evidence="3" id="KW-1185">Reference proteome</keyword>
<evidence type="ECO:0000313" key="2">
    <source>
        <dbReference type="EMBL" id="OMP02688.1"/>
    </source>
</evidence>
<name>A0A1R3K6T0_COCAP</name>
<sequence length="43" mass="4502">MSGSPPCNAPWPTKDGPTPGTICGPSPLLEKFAPEPLATLRLR</sequence>
<dbReference type="EMBL" id="AWWV01006189">
    <property type="protein sequence ID" value="OMP02688.1"/>
    <property type="molecule type" value="Genomic_DNA"/>
</dbReference>
<comment type="caution">
    <text evidence="2">The sequence shown here is derived from an EMBL/GenBank/DDBJ whole genome shotgun (WGS) entry which is preliminary data.</text>
</comment>
<dbReference type="Gramene" id="OMP02688">
    <property type="protein sequence ID" value="OMP02688"/>
    <property type="gene ID" value="CCACVL1_02724"/>
</dbReference>
<organism evidence="2 3">
    <name type="scientific">Corchorus capsularis</name>
    <name type="common">Jute</name>
    <dbReference type="NCBI Taxonomy" id="210143"/>
    <lineage>
        <taxon>Eukaryota</taxon>
        <taxon>Viridiplantae</taxon>
        <taxon>Streptophyta</taxon>
        <taxon>Embryophyta</taxon>
        <taxon>Tracheophyta</taxon>
        <taxon>Spermatophyta</taxon>
        <taxon>Magnoliopsida</taxon>
        <taxon>eudicotyledons</taxon>
        <taxon>Gunneridae</taxon>
        <taxon>Pentapetalae</taxon>
        <taxon>rosids</taxon>
        <taxon>malvids</taxon>
        <taxon>Malvales</taxon>
        <taxon>Malvaceae</taxon>
        <taxon>Grewioideae</taxon>
        <taxon>Apeibeae</taxon>
        <taxon>Corchorus</taxon>
    </lineage>
</organism>
<proteinExistence type="predicted"/>
<dbReference type="AlphaFoldDB" id="A0A1R3K6T0"/>
<evidence type="ECO:0000313" key="3">
    <source>
        <dbReference type="Proteomes" id="UP000188268"/>
    </source>
</evidence>
<reference evidence="2 3" key="1">
    <citation type="submission" date="2013-09" db="EMBL/GenBank/DDBJ databases">
        <title>Corchorus capsularis genome sequencing.</title>
        <authorList>
            <person name="Alam M."/>
            <person name="Haque M.S."/>
            <person name="Islam M.S."/>
            <person name="Emdad E.M."/>
            <person name="Islam M.M."/>
            <person name="Ahmed B."/>
            <person name="Halim A."/>
            <person name="Hossen Q.M.M."/>
            <person name="Hossain M.Z."/>
            <person name="Ahmed R."/>
            <person name="Khan M.M."/>
            <person name="Islam R."/>
            <person name="Rashid M.M."/>
            <person name="Khan S.A."/>
            <person name="Rahman M.S."/>
            <person name="Alam M."/>
        </authorList>
    </citation>
    <scope>NUCLEOTIDE SEQUENCE [LARGE SCALE GENOMIC DNA]</scope>
    <source>
        <strain evidence="3">cv. CVL-1</strain>
        <tissue evidence="2">Whole seedling</tissue>
    </source>
</reference>